<dbReference type="Pfam" id="PF05164">
    <property type="entry name" value="ZapA"/>
    <property type="match status" value="1"/>
</dbReference>
<dbReference type="EMBL" id="FNOU01000002">
    <property type="protein sequence ID" value="SDX46204.1"/>
    <property type="molecule type" value="Genomic_DNA"/>
</dbReference>
<keyword evidence="1" id="KW-0175">Coiled coil</keyword>
<dbReference type="Gene3D" id="6.10.250.790">
    <property type="match status" value="1"/>
</dbReference>
<sequence>MSNPNKSIELRLLNNTFSVVAGENEAYIREISSFVNNQLNDILDKNPHTNPIRISLLGCMNIAEMLFETKREAVEIEKKQREESKHMDVMAEKLQGTQNEVNTLKDTISDLEKDKKALNHVIAEKEELLNQYREHLKQAKQESESNRKSILELQNQLFESQIELSKAKEN</sequence>
<dbReference type="AlphaFoldDB" id="A0A1H3BXU1"/>
<dbReference type="InterPro" id="IPR053712">
    <property type="entry name" value="Bac_CellDiv_Activator"/>
</dbReference>
<dbReference type="OrthoDB" id="1778089at2"/>
<dbReference type="STRING" id="1528.SAMN04488579_102236"/>
<keyword evidence="3" id="KW-1185">Reference proteome</keyword>
<dbReference type="InterPro" id="IPR036192">
    <property type="entry name" value="Cell_div_ZapA-like_sf"/>
</dbReference>
<dbReference type="InterPro" id="IPR007838">
    <property type="entry name" value="Cell_div_ZapA-like"/>
</dbReference>
<name>A0A1H3BXU1_EUBBA</name>
<organism evidence="2 3">
    <name type="scientific">Eubacterium barkeri</name>
    <name type="common">Clostridium barkeri</name>
    <dbReference type="NCBI Taxonomy" id="1528"/>
    <lineage>
        <taxon>Bacteria</taxon>
        <taxon>Bacillati</taxon>
        <taxon>Bacillota</taxon>
        <taxon>Clostridia</taxon>
        <taxon>Eubacteriales</taxon>
        <taxon>Eubacteriaceae</taxon>
        <taxon>Eubacterium</taxon>
    </lineage>
</organism>
<dbReference type="Proteomes" id="UP000199652">
    <property type="component" value="Unassembled WGS sequence"/>
</dbReference>
<dbReference type="GO" id="GO:0051301">
    <property type="term" value="P:cell division"/>
    <property type="evidence" value="ECO:0007669"/>
    <property type="project" value="UniProtKB-KW"/>
</dbReference>
<evidence type="ECO:0000313" key="3">
    <source>
        <dbReference type="Proteomes" id="UP000199652"/>
    </source>
</evidence>
<dbReference type="SUPFAM" id="SSF102829">
    <property type="entry name" value="Cell division protein ZapA-like"/>
    <property type="match status" value="1"/>
</dbReference>
<keyword evidence="2" id="KW-0131">Cell cycle</keyword>
<accession>A0A1H3BXU1</accession>
<feature type="coiled-coil region" evidence="1">
    <location>
        <begin position="87"/>
        <end position="170"/>
    </location>
</feature>
<gene>
    <name evidence="2" type="ORF">SAMN04488579_102236</name>
</gene>
<proteinExistence type="predicted"/>
<protein>
    <submittedName>
        <fullName evidence="2">Cell division protein ZapA</fullName>
    </submittedName>
</protein>
<reference evidence="3" key="1">
    <citation type="submission" date="2016-10" db="EMBL/GenBank/DDBJ databases">
        <authorList>
            <person name="Varghese N."/>
            <person name="Submissions S."/>
        </authorList>
    </citation>
    <scope>NUCLEOTIDE SEQUENCE [LARGE SCALE GENOMIC DNA]</scope>
    <source>
        <strain evidence="3">VPI 5359</strain>
    </source>
</reference>
<evidence type="ECO:0000313" key="2">
    <source>
        <dbReference type="EMBL" id="SDX46204.1"/>
    </source>
</evidence>
<keyword evidence="2" id="KW-0132">Cell division</keyword>
<evidence type="ECO:0000256" key="1">
    <source>
        <dbReference type="SAM" id="Coils"/>
    </source>
</evidence>
<dbReference type="RefSeq" id="WP_090243048.1">
    <property type="nucleotide sequence ID" value="NZ_FNOU01000002.1"/>
</dbReference>